<dbReference type="Gene3D" id="3.10.580.10">
    <property type="entry name" value="CBS-domain"/>
    <property type="match status" value="1"/>
</dbReference>
<evidence type="ECO:0000313" key="5">
    <source>
        <dbReference type="Proteomes" id="UP000035067"/>
    </source>
</evidence>
<name>A0A0G2HL70_9SYNE</name>
<sequence length="158" mass="17249">MVQSQPVRAFMTTPVQSVRPDTALTDVIQMLNASRISGLAVCDRQGQLVGDISTKDLMVRESGLEPGPYMVFLDSVIYLRNPLRWERDVHQALGETAGAVMNRSPHTCAPTLSLQEAAALLHDAGTERLFVVEQGEPIGVISRADLIRAMAARPAKIR</sequence>
<protein>
    <submittedName>
        <fullName evidence="4">Phosphoribulokinase</fullName>
    </submittedName>
</protein>
<keyword evidence="4" id="KW-0808">Transferase</keyword>
<dbReference type="SMART" id="SM00116">
    <property type="entry name" value="CBS"/>
    <property type="match status" value="2"/>
</dbReference>
<dbReference type="InterPro" id="IPR051257">
    <property type="entry name" value="Diverse_CBS-Domain"/>
</dbReference>
<evidence type="ECO:0000256" key="2">
    <source>
        <dbReference type="PROSITE-ProRule" id="PRU00703"/>
    </source>
</evidence>
<dbReference type="PANTHER" id="PTHR43080:SF26">
    <property type="entry name" value="REGULATORY PROTEIN"/>
    <property type="match status" value="1"/>
</dbReference>
<dbReference type="Proteomes" id="UP000035067">
    <property type="component" value="Unassembled WGS sequence"/>
</dbReference>
<evidence type="ECO:0000256" key="1">
    <source>
        <dbReference type="ARBA" id="ARBA00023122"/>
    </source>
</evidence>
<feature type="domain" description="CBS" evidence="3">
    <location>
        <begin position="101"/>
        <end position="157"/>
    </location>
</feature>
<dbReference type="InterPro" id="IPR046342">
    <property type="entry name" value="CBS_dom_sf"/>
</dbReference>
<dbReference type="GO" id="GO:0016301">
    <property type="term" value="F:kinase activity"/>
    <property type="evidence" value="ECO:0007669"/>
    <property type="project" value="UniProtKB-KW"/>
</dbReference>
<organism evidence="4 5">
    <name type="scientific">Candidatus Synechococcus spongiarum SP3</name>
    <dbReference type="NCBI Taxonomy" id="1604020"/>
    <lineage>
        <taxon>Bacteria</taxon>
        <taxon>Bacillati</taxon>
        <taxon>Cyanobacteriota</taxon>
        <taxon>Cyanophyceae</taxon>
        <taxon>Synechococcales</taxon>
        <taxon>Synechococcaceae</taxon>
        <taxon>Synechococcus</taxon>
    </lineage>
</organism>
<dbReference type="Pfam" id="PF00571">
    <property type="entry name" value="CBS"/>
    <property type="match status" value="2"/>
</dbReference>
<dbReference type="PANTHER" id="PTHR43080">
    <property type="entry name" value="CBS DOMAIN-CONTAINING PROTEIN CBSX3, MITOCHONDRIAL"/>
    <property type="match status" value="1"/>
</dbReference>
<keyword evidence="4" id="KW-0418">Kinase</keyword>
<evidence type="ECO:0000313" key="4">
    <source>
        <dbReference type="EMBL" id="KKZ12431.1"/>
    </source>
</evidence>
<gene>
    <name evidence="4" type="ORF">TE42_04650</name>
</gene>
<dbReference type="PATRIC" id="fig|1604020.3.peg.343"/>
<comment type="caution">
    <text evidence="4">The sequence shown here is derived from an EMBL/GenBank/DDBJ whole genome shotgun (WGS) entry which is preliminary data.</text>
</comment>
<dbReference type="SUPFAM" id="SSF54631">
    <property type="entry name" value="CBS-domain pair"/>
    <property type="match status" value="1"/>
</dbReference>
<feature type="domain" description="CBS" evidence="3">
    <location>
        <begin position="11"/>
        <end position="69"/>
    </location>
</feature>
<dbReference type="PROSITE" id="PS51371">
    <property type="entry name" value="CBS"/>
    <property type="match status" value="2"/>
</dbReference>
<dbReference type="EMBL" id="JXQG01000021">
    <property type="protein sequence ID" value="KKZ12431.1"/>
    <property type="molecule type" value="Genomic_DNA"/>
</dbReference>
<evidence type="ECO:0000259" key="3">
    <source>
        <dbReference type="PROSITE" id="PS51371"/>
    </source>
</evidence>
<proteinExistence type="predicted"/>
<accession>A0A0G2HL70</accession>
<dbReference type="AlphaFoldDB" id="A0A0G2HL70"/>
<reference evidence="4 5" key="1">
    <citation type="submission" date="2015-01" db="EMBL/GenBank/DDBJ databases">
        <title>Lifestyle Evolution in Cyanobacterial Symbionts of Sponges.</title>
        <authorList>
            <person name="Burgsdorf I."/>
            <person name="Slaby B.M."/>
            <person name="Handley K.M."/>
            <person name="Haber M."/>
            <person name="Blom J."/>
            <person name="Marshall C.W."/>
            <person name="Gilbert J.A."/>
            <person name="Hentschel U."/>
            <person name="Steindler L."/>
        </authorList>
    </citation>
    <scope>NUCLEOTIDE SEQUENCE [LARGE SCALE GENOMIC DNA]</scope>
    <source>
        <strain evidence="4">SP3</strain>
    </source>
</reference>
<dbReference type="InterPro" id="IPR000644">
    <property type="entry name" value="CBS_dom"/>
</dbReference>
<dbReference type="CDD" id="cd04586">
    <property type="entry name" value="CBS_pair_BON_assoc"/>
    <property type="match status" value="1"/>
</dbReference>
<keyword evidence="1 2" id="KW-0129">CBS domain</keyword>